<keyword evidence="1" id="KW-0472">Membrane</keyword>
<dbReference type="OrthoDB" id="7595841at2"/>
<proteinExistence type="predicted"/>
<dbReference type="AlphaFoldDB" id="A0A2A4FY48"/>
<keyword evidence="3" id="KW-1185">Reference proteome</keyword>
<gene>
    <name evidence="2" type="ORF">COO09_09480</name>
</gene>
<organism evidence="2 3">
    <name type="scientific">Rhizorhabdus dicambivorans</name>
    <dbReference type="NCBI Taxonomy" id="1850238"/>
    <lineage>
        <taxon>Bacteria</taxon>
        <taxon>Pseudomonadati</taxon>
        <taxon>Pseudomonadota</taxon>
        <taxon>Alphaproteobacteria</taxon>
        <taxon>Sphingomonadales</taxon>
        <taxon>Sphingomonadaceae</taxon>
        <taxon>Rhizorhabdus</taxon>
    </lineage>
</organism>
<keyword evidence="1" id="KW-0812">Transmembrane</keyword>
<evidence type="ECO:0008006" key="4">
    <source>
        <dbReference type="Google" id="ProtNLM"/>
    </source>
</evidence>
<comment type="caution">
    <text evidence="2">The sequence shown here is derived from an EMBL/GenBank/DDBJ whole genome shotgun (WGS) entry which is preliminary data.</text>
</comment>
<evidence type="ECO:0000313" key="3">
    <source>
        <dbReference type="Proteomes" id="UP000218934"/>
    </source>
</evidence>
<sequence>MHFLKTLFWVVLAVIAVIFSLRNWAPVPVNLWAGLTADVKLPVLLLVGMLIGFLPTYAIHRTKLWRLHRRIDNLERNALQSAPPAPVVEPILPQAPGNAA</sequence>
<evidence type="ECO:0000313" key="2">
    <source>
        <dbReference type="EMBL" id="PCE42628.1"/>
    </source>
</evidence>
<dbReference type="RefSeq" id="WP_066960870.1">
    <property type="nucleotide sequence ID" value="NZ_CP023449.1"/>
</dbReference>
<reference evidence="2 3" key="1">
    <citation type="submission" date="2017-09" db="EMBL/GenBank/DDBJ databases">
        <title>The Catabolism of 3,6-Dichlorosalicylic acid is Initiated by the Cytochrome P450 Monooxygenase DsmABC in Rhizorhabdus dicambivorans Ndbn-20.</title>
        <authorList>
            <person name="Na L."/>
        </authorList>
    </citation>
    <scope>NUCLEOTIDE SEQUENCE [LARGE SCALE GENOMIC DNA]</scope>
    <source>
        <strain evidence="2 3">Ndbn-20m</strain>
    </source>
</reference>
<evidence type="ECO:0000256" key="1">
    <source>
        <dbReference type="SAM" id="Phobius"/>
    </source>
</evidence>
<accession>A0A2A4FY48</accession>
<protein>
    <recommendedName>
        <fullName evidence="4">DUF1049 domain-containing protein</fullName>
    </recommendedName>
</protein>
<dbReference type="KEGG" id="rdi:CMV14_06600"/>
<feature type="transmembrane region" description="Helical" evidence="1">
    <location>
        <begin position="7"/>
        <end position="25"/>
    </location>
</feature>
<dbReference type="Proteomes" id="UP000218934">
    <property type="component" value="Unassembled WGS sequence"/>
</dbReference>
<dbReference type="EMBL" id="NWUF01000007">
    <property type="protein sequence ID" value="PCE42628.1"/>
    <property type="molecule type" value="Genomic_DNA"/>
</dbReference>
<feature type="transmembrane region" description="Helical" evidence="1">
    <location>
        <begin position="41"/>
        <end position="60"/>
    </location>
</feature>
<keyword evidence="1" id="KW-1133">Transmembrane helix</keyword>
<name>A0A2A4FY48_9SPHN</name>